<evidence type="ECO:0000256" key="4">
    <source>
        <dbReference type="PIRSR" id="PIRSR036979-1"/>
    </source>
</evidence>
<dbReference type="CDD" id="cd11592">
    <property type="entry name" value="Agmatinase_PAH"/>
    <property type="match status" value="1"/>
</dbReference>
<feature type="binding site" evidence="4">
    <location>
        <position position="289"/>
    </location>
    <ligand>
        <name>Mn(2+)</name>
        <dbReference type="ChEBI" id="CHEBI:29035"/>
        <label>1</label>
    </ligand>
</feature>
<accession>A0A1E4TN22</accession>
<evidence type="ECO:0008006" key="8">
    <source>
        <dbReference type="Google" id="ProtNLM"/>
    </source>
</evidence>
<feature type="binding site" evidence="4">
    <location>
        <position position="186"/>
    </location>
    <ligand>
        <name>Mn(2+)</name>
        <dbReference type="ChEBI" id="CHEBI:29035"/>
        <label>1</label>
    </ligand>
</feature>
<dbReference type="AlphaFoldDB" id="A0A1E4TN22"/>
<evidence type="ECO:0000256" key="5">
    <source>
        <dbReference type="RuleBase" id="RU003684"/>
    </source>
</evidence>
<dbReference type="PROSITE" id="PS51409">
    <property type="entry name" value="ARGINASE_2"/>
    <property type="match status" value="1"/>
</dbReference>
<comment type="cofactor">
    <cofactor evidence="4">
        <name>Mn(2+)</name>
        <dbReference type="ChEBI" id="CHEBI:29035"/>
    </cofactor>
    <text evidence="4">Binds 2 manganese ions per subunit.</text>
</comment>
<dbReference type="PIRSF" id="PIRSF036979">
    <property type="entry name" value="Arginase"/>
    <property type="match status" value="1"/>
</dbReference>
<dbReference type="GO" id="GO:0033389">
    <property type="term" value="P:putrescine biosynthetic process from arginine, via agmatine"/>
    <property type="evidence" value="ECO:0007669"/>
    <property type="project" value="TreeGrafter"/>
</dbReference>
<dbReference type="Proteomes" id="UP000094236">
    <property type="component" value="Unassembled WGS sequence"/>
</dbReference>
<evidence type="ECO:0000256" key="1">
    <source>
        <dbReference type="ARBA" id="ARBA00009227"/>
    </source>
</evidence>
<dbReference type="STRING" id="669874.A0A1E4TN22"/>
<dbReference type="PANTHER" id="PTHR11358">
    <property type="entry name" value="ARGINASE/AGMATINASE"/>
    <property type="match status" value="1"/>
</dbReference>
<proteinExistence type="inferred from homology"/>
<keyword evidence="4" id="KW-0464">Manganese</keyword>
<name>A0A1E4TN22_PACTA</name>
<feature type="binding site" evidence="4">
    <location>
        <position position="184"/>
    </location>
    <ligand>
        <name>Mn(2+)</name>
        <dbReference type="ChEBI" id="CHEBI:29035"/>
        <label>1</label>
    </ligand>
</feature>
<organism evidence="6 7">
    <name type="scientific">Pachysolen tannophilus NRRL Y-2460</name>
    <dbReference type="NCBI Taxonomy" id="669874"/>
    <lineage>
        <taxon>Eukaryota</taxon>
        <taxon>Fungi</taxon>
        <taxon>Dikarya</taxon>
        <taxon>Ascomycota</taxon>
        <taxon>Saccharomycotina</taxon>
        <taxon>Pichiomycetes</taxon>
        <taxon>Pachysolenaceae</taxon>
        <taxon>Pachysolen</taxon>
    </lineage>
</organism>
<gene>
    <name evidence="6" type="ORF">PACTADRAFT_52182</name>
</gene>
<dbReference type="InterPro" id="IPR020855">
    <property type="entry name" value="Ureohydrolase_Mn_BS"/>
</dbReference>
<evidence type="ECO:0000313" key="6">
    <source>
        <dbReference type="EMBL" id="ODV93058.1"/>
    </source>
</evidence>
<dbReference type="GO" id="GO:0046872">
    <property type="term" value="F:metal ion binding"/>
    <property type="evidence" value="ECO:0007669"/>
    <property type="project" value="UniProtKB-KW"/>
</dbReference>
<dbReference type="EMBL" id="KV454057">
    <property type="protein sequence ID" value="ODV93058.1"/>
    <property type="molecule type" value="Genomic_DNA"/>
</dbReference>
<dbReference type="PRINTS" id="PR00116">
    <property type="entry name" value="ARGINASE"/>
</dbReference>
<feature type="binding site" evidence="4">
    <location>
        <position position="287"/>
    </location>
    <ligand>
        <name>Mn(2+)</name>
        <dbReference type="ChEBI" id="CHEBI:29035"/>
        <label>1</label>
    </ligand>
</feature>
<protein>
    <recommendedName>
        <fullName evidence="8">Agmatinase</fullName>
    </recommendedName>
</protein>
<dbReference type="OrthoDB" id="288726at2759"/>
<dbReference type="SUPFAM" id="SSF52768">
    <property type="entry name" value="Arginase/deacetylase"/>
    <property type="match status" value="1"/>
</dbReference>
<keyword evidence="2 4" id="KW-0479">Metal-binding</keyword>
<dbReference type="PROSITE" id="PS01053">
    <property type="entry name" value="ARGINASE_1"/>
    <property type="match status" value="1"/>
</dbReference>
<evidence type="ECO:0000256" key="3">
    <source>
        <dbReference type="ARBA" id="ARBA00022801"/>
    </source>
</evidence>
<dbReference type="InterPro" id="IPR023696">
    <property type="entry name" value="Ureohydrolase_dom_sf"/>
</dbReference>
<dbReference type="InterPro" id="IPR005925">
    <property type="entry name" value="Agmatinase-rel"/>
</dbReference>
<dbReference type="Gene3D" id="3.40.800.10">
    <property type="entry name" value="Ureohydrolase domain"/>
    <property type="match status" value="1"/>
</dbReference>
<sequence length="382" mass="43266">MGKIKIVFAIPGVYNYDDEKSASLQDMWGEDWAFNGVNTFAHLNHTKCLLNPEEHFDIGIIGLPFDTATSYRPGTRFGPRAIRAASQRQNSLRSFNFRAGYSPLLSWAKIIDCGDVPITPMDNHIALNQMTVAFDQLLNYTSNSELLFGKPPRYIALGGDHSILLPHLRALKKHYGKITVIHFDAHLDTWLPTSYPSFWHSNQSEFTHGSMLWMAHEEGLLSEKENNFHIGVRTRLSGSDSQDYDNDDLQGFKRIDADDVWLKGVEYVYNTVKNQISKQEPVYISVDIDVLDPGFAPGTGTIEPGGLLPRELIYLLRKFEFLNIVGADIVEVSPGYDHSEITATNAAQVVFEIMTSMTKKIDFEKNSFKTKTEKHQFLLKQQ</sequence>
<evidence type="ECO:0000313" key="7">
    <source>
        <dbReference type="Proteomes" id="UP000094236"/>
    </source>
</evidence>
<dbReference type="Pfam" id="PF00491">
    <property type="entry name" value="Arginase"/>
    <property type="match status" value="1"/>
</dbReference>
<evidence type="ECO:0000256" key="2">
    <source>
        <dbReference type="ARBA" id="ARBA00022723"/>
    </source>
</evidence>
<comment type="similarity">
    <text evidence="1">Belongs to the arginase family. Agmatinase subfamily.</text>
</comment>
<dbReference type="NCBIfam" id="TIGR01230">
    <property type="entry name" value="agmatinase"/>
    <property type="match status" value="1"/>
</dbReference>
<keyword evidence="7" id="KW-1185">Reference proteome</keyword>
<dbReference type="GO" id="GO:0008783">
    <property type="term" value="F:agmatinase activity"/>
    <property type="evidence" value="ECO:0007669"/>
    <property type="project" value="TreeGrafter"/>
</dbReference>
<reference evidence="7" key="1">
    <citation type="submission" date="2016-05" db="EMBL/GenBank/DDBJ databases">
        <title>Comparative genomics of biotechnologically important yeasts.</title>
        <authorList>
            <consortium name="DOE Joint Genome Institute"/>
            <person name="Riley R."/>
            <person name="Haridas S."/>
            <person name="Wolfe K.H."/>
            <person name="Lopes M.R."/>
            <person name="Hittinger C.T."/>
            <person name="Goker M."/>
            <person name="Salamov A."/>
            <person name="Wisecaver J."/>
            <person name="Long T.M."/>
            <person name="Aerts A.L."/>
            <person name="Barry K."/>
            <person name="Choi C."/>
            <person name="Clum A."/>
            <person name="Coughlan A.Y."/>
            <person name="Deshpande S."/>
            <person name="Douglass A.P."/>
            <person name="Hanson S.J."/>
            <person name="Klenk H.-P."/>
            <person name="Labutti K."/>
            <person name="Lapidus A."/>
            <person name="Lindquist E."/>
            <person name="Lipzen A."/>
            <person name="Meier-Kolthoff J.P."/>
            <person name="Ohm R.A."/>
            <person name="Otillar R.P."/>
            <person name="Pangilinan J."/>
            <person name="Peng Y."/>
            <person name="Rokas A."/>
            <person name="Rosa C.A."/>
            <person name="Scheuner C."/>
            <person name="Sibirny A.A."/>
            <person name="Slot J.C."/>
            <person name="Stielow J.B."/>
            <person name="Sun H."/>
            <person name="Kurtzman C.P."/>
            <person name="Blackwell M."/>
            <person name="Grigoriev I.V."/>
            <person name="Jeffries T.W."/>
        </authorList>
    </citation>
    <scope>NUCLEOTIDE SEQUENCE [LARGE SCALE GENOMIC DNA]</scope>
    <source>
        <strain evidence="7">NRRL Y-2460</strain>
    </source>
</reference>
<feature type="binding site" evidence="4">
    <location>
        <position position="161"/>
    </location>
    <ligand>
        <name>Mn(2+)</name>
        <dbReference type="ChEBI" id="CHEBI:29035"/>
        <label>1</label>
    </ligand>
</feature>
<feature type="binding site" evidence="4">
    <location>
        <position position="188"/>
    </location>
    <ligand>
        <name>Mn(2+)</name>
        <dbReference type="ChEBI" id="CHEBI:29035"/>
        <label>1</label>
    </ligand>
</feature>
<dbReference type="InterPro" id="IPR006035">
    <property type="entry name" value="Ureohydrolase"/>
</dbReference>
<keyword evidence="3 5" id="KW-0378">Hydrolase</keyword>
<dbReference type="PANTHER" id="PTHR11358:SF26">
    <property type="entry name" value="GUANIDINO ACID HYDROLASE, MITOCHONDRIAL"/>
    <property type="match status" value="1"/>
</dbReference>
<dbReference type="FunFam" id="3.40.800.10:FF:000014">
    <property type="entry name" value="Arginase family protein"/>
    <property type="match status" value="1"/>
</dbReference>